<name>A0A3P3VII0_9GAMM</name>
<evidence type="ECO:0000259" key="12">
    <source>
        <dbReference type="Pfam" id="PF00408"/>
    </source>
</evidence>
<feature type="domain" description="Alpha-D-phosphohexomutase C-terminal" evidence="12">
    <location>
        <begin position="793"/>
        <end position="868"/>
    </location>
</feature>
<evidence type="ECO:0000256" key="5">
    <source>
        <dbReference type="ARBA" id="ARBA00012730"/>
    </source>
</evidence>
<dbReference type="PROSITE" id="PS00710">
    <property type="entry name" value="PGM_PMM"/>
    <property type="match status" value="1"/>
</dbReference>
<dbReference type="FunFam" id="3.40.120.10:FF:000021">
    <property type="entry name" value="Phosphomannomutase/phosphoglucomutase"/>
    <property type="match status" value="1"/>
</dbReference>
<comment type="similarity">
    <text evidence="4">Belongs to the phosphohexose mutase family.</text>
</comment>
<dbReference type="FunFam" id="3.40.120.10:FF:000025">
    <property type="entry name" value="Phosphomannomutase"/>
    <property type="match status" value="1"/>
</dbReference>
<dbReference type="InterPro" id="IPR005841">
    <property type="entry name" value="Alpha-D-phosphohexomutase_SF"/>
</dbReference>
<protein>
    <recommendedName>
        <fullName evidence="5">phosphomannomutase</fullName>
        <ecNumber evidence="5">5.4.2.8</ecNumber>
    </recommendedName>
</protein>
<dbReference type="Gene3D" id="3.40.120.10">
    <property type="entry name" value="Alpha-D-Glucose-1,6-Bisphosphate, subunit A, domain 3"/>
    <property type="match status" value="3"/>
</dbReference>
<evidence type="ECO:0000256" key="3">
    <source>
        <dbReference type="ARBA" id="ARBA00004699"/>
    </source>
</evidence>
<dbReference type="Gene3D" id="3.30.310.50">
    <property type="entry name" value="Alpha-D-phosphohexomutase, C-terminal domain"/>
    <property type="match status" value="1"/>
</dbReference>
<dbReference type="SUPFAM" id="SSF55957">
    <property type="entry name" value="Phosphoglucomutase, C-terminal domain"/>
    <property type="match status" value="1"/>
</dbReference>
<feature type="transmembrane region" description="Helical" evidence="11">
    <location>
        <begin position="273"/>
        <end position="294"/>
    </location>
</feature>
<dbReference type="InterPro" id="IPR005846">
    <property type="entry name" value="A-D-PHexomutase_a/b/a-III"/>
</dbReference>
<dbReference type="GO" id="GO:0000287">
    <property type="term" value="F:magnesium ion binding"/>
    <property type="evidence" value="ECO:0007669"/>
    <property type="project" value="InterPro"/>
</dbReference>
<evidence type="ECO:0000313" key="17">
    <source>
        <dbReference type="Proteomes" id="UP000280792"/>
    </source>
</evidence>
<evidence type="ECO:0000256" key="6">
    <source>
        <dbReference type="ARBA" id="ARBA00022553"/>
    </source>
</evidence>
<dbReference type="InterPro" id="IPR036900">
    <property type="entry name" value="A-D-PHexomutase_C_sf"/>
</dbReference>
<dbReference type="RefSeq" id="WP_125016372.1">
    <property type="nucleotide sequence ID" value="NZ_QWEZ01000002.1"/>
</dbReference>
<evidence type="ECO:0000256" key="7">
    <source>
        <dbReference type="ARBA" id="ARBA00022723"/>
    </source>
</evidence>
<evidence type="ECO:0000256" key="4">
    <source>
        <dbReference type="ARBA" id="ARBA00010231"/>
    </source>
</evidence>
<dbReference type="Pfam" id="PF02879">
    <property type="entry name" value="PGM_PMM_II"/>
    <property type="match status" value="1"/>
</dbReference>
<dbReference type="Proteomes" id="UP000280792">
    <property type="component" value="Unassembled WGS sequence"/>
</dbReference>
<comment type="caution">
    <text evidence="16">The sequence shown here is derived from an EMBL/GenBank/DDBJ whole genome shotgun (WGS) entry which is preliminary data.</text>
</comment>
<evidence type="ECO:0000256" key="11">
    <source>
        <dbReference type="SAM" id="Phobius"/>
    </source>
</evidence>
<comment type="pathway">
    <text evidence="3">Nucleotide-sugar biosynthesis; GDP-alpha-D-mannose biosynthesis; alpha-D-mannose 1-phosphate from D-fructose 6-phosphate: step 2/2.</text>
</comment>
<comment type="catalytic activity">
    <reaction evidence="1">
        <text>alpha-D-mannose 1-phosphate = D-mannose 6-phosphate</text>
        <dbReference type="Rhea" id="RHEA:11140"/>
        <dbReference type="ChEBI" id="CHEBI:58409"/>
        <dbReference type="ChEBI" id="CHEBI:58735"/>
        <dbReference type="EC" id="5.4.2.8"/>
    </reaction>
</comment>
<dbReference type="Pfam" id="PF02880">
    <property type="entry name" value="PGM_PMM_III"/>
    <property type="match status" value="1"/>
</dbReference>
<evidence type="ECO:0000256" key="2">
    <source>
        <dbReference type="ARBA" id="ARBA00001946"/>
    </source>
</evidence>
<proteinExistence type="inferred from homology"/>
<dbReference type="InterPro" id="IPR016066">
    <property type="entry name" value="A-D-PHexomutase_CS"/>
</dbReference>
<evidence type="ECO:0000259" key="14">
    <source>
        <dbReference type="Pfam" id="PF02879"/>
    </source>
</evidence>
<feature type="domain" description="Alpha-D-phosphohexomutase alpha/beta/alpha" evidence="13">
    <location>
        <begin position="431"/>
        <end position="560"/>
    </location>
</feature>
<dbReference type="AlphaFoldDB" id="A0A3P3VII0"/>
<dbReference type="Pfam" id="PF00408">
    <property type="entry name" value="PGM_PMM_IV"/>
    <property type="match status" value="1"/>
</dbReference>
<dbReference type="CDD" id="cd03089">
    <property type="entry name" value="PMM_PGM"/>
    <property type="match status" value="1"/>
</dbReference>
<gene>
    <name evidence="16" type="ORF">D0544_11780</name>
</gene>
<dbReference type="EMBL" id="QWEZ01000002">
    <property type="protein sequence ID" value="RRJ82541.1"/>
    <property type="molecule type" value="Genomic_DNA"/>
</dbReference>
<dbReference type="PANTHER" id="PTHR43771">
    <property type="entry name" value="PHOSPHOMANNOMUTASE"/>
    <property type="match status" value="1"/>
</dbReference>
<reference evidence="16 17" key="1">
    <citation type="submission" date="2018-08" db="EMBL/GenBank/DDBJ databases">
        <authorList>
            <person name="Khan S.A."/>
        </authorList>
    </citation>
    <scope>NUCLEOTIDE SEQUENCE [LARGE SCALE GENOMIC DNA]</scope>
    <source>
        <strain evidence="16 17">GTF-13</strain>
    </source>
</reference>
<dbReference type="SUPFAM" id="SSF53738">
    <property type="entry name" value="Phosphoglucomutase, first 3 domains"/>
    <property type="match status" value="3"/>
</dbReference>
<accession>A0A3P3VII0</accession>
<keyword evidence="17" id="KW-1185">Reference proteome</keyword>
<keyword evidence="11" id="KW-1133">Transmembrane helix</keyword>
<reference evidence="16 17" key="2">
    <citation type="submission" date="2018-12" db="EMBL/GenBank/DDBJ databases">
        <title>Simiduia agarivorans gen. nov., sp. nov., a marine, agarolytic bacterium isolated from shallow coastal water from Keelung, Taiwan.</title>
        <authorList>
            <person name="Shieh W.Y."/>
        </authorList>
    </citation>
    <scope>NUCLEOTIDE SEQUENCE [LARGE SCALE GENOMIC DNA]</scope>
    <source>
        <strain evidence="16 17">GTF-13</strain>
    </source>
</reference>
<evidence type="ECO:0000256" key="10">
    <source>
        <dbReference type="SAM" id="MobiDB-lite"/>
    </source>
</evidence>
<dbReference type="InterPro" id="IPR005844">
    <property type="entry name" value="A-D-PHexomutase_a/b/a-I"/>
</dbReference>
<feature type="domain" description="Alpha-D-phosphohexomutase alpha/beta/alpha" evidence="15">
    <location>
        <begin position="678"/>
        <end position="785"/>
    </location>
</feature>
<dbReference type="InterPro" id="IPR016055">
    <property type="entry name" value="A-D-PHexomutase_a/b/a-I/II/III"/>
</dbReference>
<keyword evidence="8" id="KW-0460">Magnesium</keyword>
<keyword evidence="6" id="KW-0597">Phosphoprotein</keyword>
<feature type="domain" description="Alpha-D-phosphohexomutase alpha/beta/alpha" evidence="14">
    <location>
        <begin position="576"/>
        <end position="673"/>
    </location>
</feature>
<dbReference type="Pfam" id="PF02878">
    <property type="entry name" value="PGM_PMM_I"/>
    <property type="match status" value="1"/>
</dbReference>
<evidence type="ECO:0000259" key="13">
    <source>
        <dbReference type="Pfam" id="PF02878"/>
    </source>
</evidence>
<evidence type="ECO:0000313" key="16">
    <source>
        <dbReference type="EMBL" id="RRJ82541.1"/>
    </source>
</evidence>
<feature type="region of interest" description="Disordered" evidence="10">
    <location>
        <begin position="348"/>
        <end position="385"/>
    </location>
</feature>
<dbReference type="InterPro" id="IPR005843">
    <property type="entry name" value="A-D-PHexomutase_C"/>
</dbReference>
<feature type="transmembrane region" description="Helical" evidence="11">
    <location>
        <begin position="33"/>
        <end position="56"/>
    </location>
</feature>
<keyword evidence="9" id="KW-0413">Isomerase</keyword>
<evidence type="ECO:0000256" key="9">
    <source>
        <dbReference type="ARBA" id="ARBA00023235"/>
    </source>
</evidence>
<keyword evidence="11" id="KW-0472">Membrane</keyword>
<dbReference type="GO" id="GO:0004615">
    <property type="term" value="F:phosphomannomutase activity"/>
    <property type="evidence" value="ECO:0007669"/>
    <property type="project" value="UniProtKB-EC"/>
</dbReference>
<evidence type="ECO:0000256" key="8">
    <source>
        <dbReference type="ARBA" id="ARBA00022842"/>
    </source>
</evidence>
<dbReference type="PANTHER" id="PTHR43771:SF2">
    <property type="entry name" value="PHOSPHOMANNOMUTASE_PHOSPHOGLUCOMUTASE"/>
    <property type="match status" value="1"/>
</dbReference>
<organism evidence="16 17">
    <name type="scientific">Aestuariirhabdus litorea</name>
    <dbReference type="NCBI Taxonomy" id="2528527"/>
    <lineage>
        <taxon>Bacteria</taxon>
        <taxon>Pseudomonadati</taxon>
        <taxon>Pseudomonadota</taxon>
        <taxon>Gammaproteobacteria</taxon>
        <taxon>Oceanospirillales</taxon>
        <taxon>Aestuariirhabdaceae</taxon>
        <taxon>Aestuariirhabdus</taxon>
    </lineage>
</organism>
<comment type="cofactor">
    <cofactor evidence="2">
        <name>Mg(2+)</name>
        <dbReference type="ChEBI" id="CHEBI:18420"/>
    </cofactor>
</comment>
<keyword evidence="7" id="KW-0479">Metal-binding</keyword>
<evidence type="ECO:0000259" key="15">
    <source>
        <dbReference type="Pfam" id="PF02880"/>
    </source>
</evidence>
<sequence>MKGFSKKSKESEAAPPQAAGGASHDKKSSNLKYSVVAAGGALLGLLLALALIYLLLVAAGNAQHREEIAQTQLNQAASLVNQQLRRLEAQLAGIAADAELVAAAKAQDNAALDRLEQRFASALPKALQVRVLLKGDNSLDESGPAPMNFSARDMVSKASRGQPGIHPEVHTVGEKQLLLAVAPVREGSKGPLLGAVLVSWDARIASDLLSGFDGALGEVALVQSFDANNARVLARTGNGDASVAPYSRVTSNEWWRIEYRPSAELVSGGPNSAVPLLLALLVALALILVSSFIAHRMFDREVRRETALLITFIQQLLERKPAQSNAFTLEMFHNIALTIGEFFKQSSAHQPRPVSKPAASKTPEEAPSPPMMEVNDDEAPAENDFPDTSDEMAPLFQSTDILDIEDIDQDEDLLLGDDYGVGEGNDVPASIFRAYDIRGVVGDTLQSDTVRLLGMALGSEALAQGESTLVVGFDGRLSSPEISDTLAQGILKTGCNVINIGMVPTPVLYYATHELDSRSGVMVTGSHNPPDYNGFKIVIGGNTLANEQIQALYHRIVSGDFSHGQGEFSQVDLRENYIERIRDDVAIAKPLRVVIDCGNGVAGDIAPRLFEELGCDVVPLFCEVDGNFPNHHPDPGKPANLQDLIARVQAEGADVGIAFDGDGDRVGVVTDQGKIIYPDRLLMMFAKDVVARNPGADIIFDVKCTRRLSSLISGYGGRPVMWKTGHSLIKAKMKETGALLAGEMSGHIFFKERWYGFDDGLYSAARLLEILGVESRSADELFAAFPEGISTPEINIEVTEESKFELVEKLVQMGREGKFGKGSVTDIDGLRIDYPVGWGLVRASNTTPVLVLRFEADSQEALQKLQALFKQQLLTVDSGLNIPF</sequence>
<dbReference type="GO" id="GO:0005975">
    <property type="term" value="P:carbohydrate metabolic process"/>
    <property type="evidence" value="ECO:0007669"/>
    <property type="project" value="InterPro"/>
</dbReference>
<dbReference type="EC" id="5.4.2.8" evidence="5"/>
<dbReference type="PRINTS" id="PR00509">
    <property type="entry name" value="PGMPMM"/>
</dbReference>
<feature type="region of interest" description="Disordered" evidence="10">
    <location>
        <begin position="1"/>
        <end position="26"/>
    </location>
</feature>
<evidence type="ECO:0000256" key="1">
    <source>
        <dbReference type="ARBA" id="ARBA00000586"/>
    </source>
</evidence>
<dbReference type="InterPro" id="IPR005845">
    <property type="entry name" value="A-D-PHexomutase_a/b/a-II"/>
</dbReference>
<keyword evidence="11" id="KW-0812">Transmembrane</keyword>
<feature type="compositionally biased region" description="Acidic residues" evidence="10">
    <location>
        <begin position="374"/>
        <end position="385"/>
    </location>
</feature>